<feature type="coiled-coil region" evidence="7">
    <location>
        <begin position="132"/>
        <end position="166"/>
    </location>
</feature>
<proteinExistence type="inferred from homology"/>
<evidence type="ECO:0000256" key="3">
    <source>
        <dbReference type="ARBA" id="ARBA00022490"/>
    </source>
</evidence>
<dbReference type="GO" id="GO:0043023">
    <property type="term" value="F:ribosomal large subunit binding"/>
    <property type="evidence" value="ECO:0007669"/>
    <property type="project" value="TreeGrafter"/>
</dbReference>
<keyword evidence="3 6" id="KW-0963">Cytoplasm</keyword>
<dbReference type="NCBIfam" id="TIGR00496">
    <property type="entry name" value="frr"/>
    <property type="match status" value="1"/>
</dbReference>
<evidence type="ECO:0000313" key="9">
    <source>
        <dbReference type="EMBL" id="AIT09809.1"/>
    </source>
</evidence>
<comment type="function">
    <text evidence="5 6">Responsible for the release of ribosomes from messenger RNA at the termination of protein biosynthesis. May increase the efficiency of translation by recycling ribosomes from one round of translation to another.</text>
</comment>
<evidence type="ECO:0000256" key="1">
    <source>
        <dbReference type="ARBA" id="ARBA00004496"/>
    </source>
</evidence>
<dbReference type="InterPro" id="IPR023584">
    <property type="entry name" value="Ribosome_recyc_fac_dom"/>
</dbReference>
<dbReference type="InterPro" id="IPR002661">
    <property type="entry name" value="Ribosome_recyc_fac"/>
</dbReference>
<dbReference type="AlphaFoldDB" id="A0A097EQF7"/>
<dbReference type="InterPro" id="IPR036191">
    <property type="entry name" value="RRF_sf"/>
</dbReference>
<keyword evidence="10" id="KW-1185">Reference proteome</keyword>
<organism evidence="9 10">
    <name type="scientific">Candidatus Francisella endociliophora</name>
    <dbReference type="NCBI Taxonomy" id="653937"/>
    <lineage>
        <taxon>Bacteria</taxon>
        <taxon>Pseudomonadati</taxon>
        <taxon>Pseudomonadota</taxon>
        <taxon>Gammaproteobacteria</taxon>
        <taxon>Thiotrichales</taxon>
        <taxon>Francisellaceae</taxon>
        <taxon>Francisella</taxon>
    </lineage>
</organism>
<evidence type="ECO:0000256" key="4">
    <source>
        <dbReference type="ARBA" id="ARBA00022917"/>
    </source>
</evidence>
<dbReference type="EMBL" id="CP009574">
    <property type="protein sequence ID" value="AIT09809.1"/>
    <property type="molecule type" value="Genomic_DNA"/>
</dbReference>
<dbReference type="eggNOG" id="COG0233">
    <property type="taxonomic scope" value="Bacteria"/>
</dbReference>
<comment type="subcellular location">
    <subcellularLocation>
        <location evidence="1 6">Cytoplasm</location>
    </subcellularLocation>
</comment>
<name>A0A097EQF7_9GAMM</name>
<dbReference type="PANTHER" id="PTHR20982:SF3">
    <property type="entry name" value="MITOCHONDRIAL RIBOSOME RECYCLING FACTOR PSEUDO 1"/>
    <property type="match status" value="1"/>
</dbReference>
<gene>
    <name evidence="6" type="primary">frr</name>
    <name evidence="9" type="ORF">LO80_07400</name>
</gene>
<dbReference type="STRING" id="1547445.LO80_07400"/>
<dbReference type="Pfam" id="PF01765">
    <property type="entry name" value="RRF"/>
    <property type="match status" value="1"/>
</dbReference>
<dbReference type="FunFam" id="3.30.1360.40:FF:000001">
    <property type="entry name" value="Ribosome-recycling factor"/>
    <property type="match status" value="1"/>
</dbReference>
<keyword evidence="4 6" id="KW-0648">Protein biosynthesis</keyword>
<keyword evidence="7" id="KW-0175">Coiled coil</keyword>
<evidence type="ECO:0000256" key="5">
    <source>
        <dbReference type="ARBA" id="ARBA00025050"/>
    </source>
</evidence>
<dbReference type="PANTHER" id="PTHR20982">
    <property type="entry name" value="RIBOSOME RECYCLING FACTOR"/>
    <property type="match status" value="1"/>
</dbReference>
<dbReference type="SUPFAM" id="SSF55194">
    <property type="entry name" value="Ribosome recycling factor, RRF"/>
    <property type="match status" value="1"/>
</dbReference>
<dbReference type="RefSeq" id="WP_040010057.1">
    <property type="nucleotide sequence ID" value="NZ_CP009574.1"/>
</dbReference>
<evidence type="ECO:0000256" key="2">
    <source>
        <dbReference type="ARBA" id="ARBA00005912"/>
    </source>
</evidence>
<dbReference type="HAMAP" id="MF_00040">
    <property type="entry name" value="RRF"/>
    <property type="match status" value="1"/>
</dbReference>
<dbReference type="Gene3D" id="3.30.1360.40">
    <property type="match status" value="1"/>
</dbReference>
<comment type="similarity">
    <text evidence="2 6">Belongs to the RRF family.</text>
</comment>
<dbReference type="KEGG" id="frf:LO80_07400"/>
<sequence length="185" mass="20524">MINEILKDAENRMSKTLDVLADDLAKIRTGRAHPDILAHVTIDYYGSATPITQVANVNVLDARTLGITPWEKGLSGQIEKAIITSDLGLNPTNLGDSLRVPMPALNEERRKELVKLVKSETESGRISIRNIRRDANGDIKELLKEKEITEDDAKRAEDNIQKITDKMIAQADALAVKKEQDLMAV</sequence>
<dbReference type="GO" id="GO:0002184">
    <property type="term" value="P:cytoplasmic translational termination"/>
    <property type="evidence" value="ECO:0007669"/>
    <property type="project" value="TreeGrafter"/>
</dbReference>
<dbReference type="OrthoDB" id="9804006at2"/>
<dbReference type="Proteomes" id="UP000029672">
    <property type="component" value="Chromosome"/>
</dbReference>
<dbReference type="GO" id="GO:0005829">
    <property type="term" value="C:cytosol"/>
    <property type="evidence" value="ECO:0007669"/>
    <property type="project" value="GOC"/>
</dbReference>
<protein>
    <recommendedName>
        <fullName evidence="6">Ribosome-recycling factor</fullName>
        <shortName evidence="6">RRF</shortName>
    </recommendedName>
    <alternativeName>
        <fullName evidence="6">Ribosome-releasing factor</fullName>
    </alternativeName>
</protein>
<accession>A0A097EQF7</accession>
<dbReference type="HOGENOM" id="CLU_073981_2_0_6"/>
<evidence type="ECO:0000256" key="7">
    <source>
        <dbReference type="SAM" id="Coils"/>
    </source>
</evidence>
<feature type="domain" description="Ribosome recycling factor" evidence="8">
    <location>
        <begin position="21"/>
        <end position="183"/>
    </location>
</feature>
<reference evidence="9 10" key="1">
    <citation type="submission" date="2014-10" db="EMBL/GenBank/DDBJ databases">
        <title>Whole genome sequence of Francisella endociliophora strain FSC1006, isolated from a laboratory culture of the marine ciliate Euplotes raikovi.</title>
        <authorList>
            <person name="Granberg M."/>
            <person name="Backman S."/>
            <person name="Lundmark E."/>
            <person name="Nilsson E."/>
            <person name="Karlsson E."/>
            <person name="Thelaus J."/>
            <person name="Ohrman C."/>
            <person name="Larkeryd A."/>
            <person name="Stenberg P."/>
        </authorList>
    </citation>
    <scope>NUCLEOTIDE SEQUENCE [LARGE SCALE GENOMIC DNA]</scope>
    <source>
        <strain evidence="9 10">FSC1006</strain>
    </source>
</reference>
<dbReference type="FunFam" id="1.10.132.20:FF:000001">
    <property type="entry name" value="Ribosome-recycling factor"/>
    <property type="match status" value="1"/>
</dbReference>
<evidence type="ECO:0000259" key="8">
    <source>
        <dbReference type="Pfam" id="PF01765"/>
    </source>
</evidence>
<dbReference type="Gene3D" id="1.10.132.20">
    <property type="entry name" value="Ribosome-recycling factor"/>
    <property type="match status" value="1"/>
</dbReference>
<evidence type="ECO:0000256" key="6">
    <source>
        <dbReference type="HAMAP-Rule" id="MF_00040"/>
    </source>
</evidence>
<evidence type="ECO:0000313" key="10">
    <source>
        <dbReference type="Proteomes" id="UP000029672"/>
    </source>
</evidence>
<dbReference type="CDD" id="cd00520">
    <property type="entry name" value="RRF"/>
    <property type="match status" value="1"/>
</dbReference>